<evidence type="ECO:0000313" key="2">
    <source>
        <dbReference type="Proteomes" id="UP001194579"/>
    </source>
</evidence>
<comment type="caution">
    <text evidence="1">The sequence shown here is derived from an EMBL/GenBank/DDBJ whole genome shotgun (WGS) entry which is preliminary data.</text>
</comment>
<gene>
    <name evidence="1" type="ORF">F6Q06_21045</name>
</gene>
<protein>
    <submittedName>
        <fullName evidence="1">Uncharacterized protein</fullName>
    </submittedName>
</protein>
<evidence type="ECO:0000313" key="1">
    <source>
        <dbReference type="EMBL" id="MBI0556951.1"/>
    </source>
</evidence>
<reference evidence="2" key="1">
    <citation type="submission" date="2023-07" db="EMBL/GenBank/DDBJ databases">
        <title>Identification of Pectobacterium versatile causing blackleg of potato from New York State with a whole genome sequencing approach.</title>
        <authorList>
            <person name="Ma X."/>
            <person name="Swingle B."/>
        </authorList>
    </citation>
    <scope>NUCLEOTIDE SEQUENCE [LARGE SCALE GENOMIC DNA]</scope>
    <source>
        <strain evidence="2">NY1588A</strain>
    </source>
</reference>
<dbReference type="Proteomes" id="UP001194579">
    <property type="component" value="Unassembled WGS sequence"/>
</dbReference>
<sequence>MNRYVVCGVCTLKVSECELFDHLVKFHNWKLISISNDASVKNLNRSGQLQKKNECVKKTKNKKQKVTMISSRGAKAPGSGKCDKCHVYHIDNWIYKYSDGSEIKLCRFCKDIALDKAKKRKKDLLDHCVSGSAFAGKRR</sequence>
<proteinExistence type="predicted"/>
<dbReference type="EMBL" id="WABS01000059">
    <property type="protein sequence ID" value="MBI0556951.1"/>
    <property type="molecule type" value="Genomic_DNA"/>
</dbReference>
<organism evidence="1 2">
    <name type="scientific">Pectobacterium parmentieri</name>
    <dbReference type="NCBI Taxonomy" id="1905730"/>
    <lineage>
        <taxon>Bacteria</taxon>
        <taxon>Pseudomonadati</taxon>
        <taxon>Pseudomonadota</taxon>
        <taxon>Gammaproteobacteria</taxon>
        <taxon>Enterobacterales</taxon>
        <taxon>Pectobacteriaceae</taxon>
        <taxon>Pectobacterium</taxon>
    </lineage>
</organism>
<dbReference type="RefSeq" id="WP_121558187.1">
    <property type="nucleotide sequence ID" value="NZ_JBBBPJ010000024.1"/>
</dbReference>
<name>A0ABS0S6H8_PECPM</name>
<keyword evidence="2" id="KW-1185">Reference proteome</keyword>
<accession>A0ABS0S6H8</accession>